<dbReference type="PANTHER" id="PTHR31896:SF69">
    <property type="entry name" value="FAMILY REGULATORY PROTEIN, PUTATIVE (AFU_ORTHOLOGUE AFUA_3G14730)-RELATED"/>
    <property type="match status" value="1"/>
</dbReference>
<evidence type="ECO:0000256" key="2">
    <source>
        <dbReference type="ARBA" id="ARBA00009861"/>
    </source>
</evidence>
<dbReference type="Pfam" id="PF02458">
    <property type="entry name" value="Transferase"/>
    <property type="match status" value="1"/>
</dbReference>
<dbReference type="GO" id="GO:0016746">
    <property type="term" value="F:acyltransferase activity"/>
    <property type="evidence" value="ECO:0007669"/>
    <property type="project" value="UniProtKB-KW"/>
</dbReference>
<proteinExistence type="inferred from homology"/>
<reference evidence="5 6" key="1">
    <citation type="journal article" date="2014" name="BMC Genomics">
        <title>Comparative genome sequencing reveals chemotype-specific gene clusters in the toxigenic black mold Stachybotrys.</title>
        <authorList>
            <person name="Semeiks J."/>
            <person name="Borek D."/>
            <person name="Otwinowski Z."/>
            <person name="Grishin N.V."/>
        </authorList>
    </citation>
    <scope>NUCLEOTIDE SEQUENCE [LARGE SCALE GENOMIC DNA]</scope>
    <source>
        <strain evidence="5 6">IBT 40285</strain>
    </source>
</reference>
<name>A0A084R045_STAC4</name>
<evidence type="ECO:0000313" key="5">
    <source>
        <dbReference type="EMBL" id="KFA69580.1"/>
    </source>
</evidence>
<evidence type="ECO:0000313" key="6">
    <source>
        <dbReference type="Proteomes" id="UP000028524"/>
    </source>
</evidence>
<dbReference type="Gene3D" id="3.30.559.10">
    <property type="entry name" value="Chloramphenicol acetyltransferase-like domain"/>
    <property type="match status" value="2"/>
</dbReference>
<dbReference type="EMBL" id="KL659407">
    <property type="protein sequence ID" value="KFA69580.1"/>
    <property type="molecule type" value="Genomic_DNA"/>
</dbReference>
<evidence type="ECO:0000256" key="4">
    <source>
        <dbReference type="ARBA" id="ARBA00023315"/>
    </source>
</evidence>
<organism evidence="5 6">
    <name type="scientific">Stachybotrys chlorohalonatus (strain IBT 40285)</name>
    <dbReference type="NCBI Taxonomy" id="1283841"/>
    <lineage>
        <taxon>Eukaryota</taxon>
        <taxon>Fungi</taxon>
        <taxon>Dikarya</taxon>
        <taxon>Ascomycota</taxon>
        <taxon>Pezizomycotina</taxon>
        <taxon>Sordariomycetes</taxon>
        <taxon>Hypocreomycetidae</taxon>
        <taxon>Hypocreales</taxon>
        <taxon>Stachybotryaceae</taxon>
        <taxon>Stachybotrys</taxon>
    </lineage>
</organism>
<dbReference type="Proteomes" id="UP000028524">
    <property type="component" value="Unassembled WGS sequence"/>
</dbReference>
<keyword evidence="3" id="KW-0808">Transferase</keyword>
<dbReference type="InParanoid" id="A0A084R045"/>
<dbReference type="AlphaFoldDB" id="A0A084R045"/>
<evidence type="ECO:0000256" key="3">
    <source>
        <dbReference type="ARBA" id="ARBA00022679"/>
    </source>
</evidence>
<dbReference type="InterPro" id="IPR051283">
    <property type="entry name" value="Sec_Metabolite_Acyltrans"/>
</dbReference>
<dbReference type="InterPro" id="IPR023213">
    <property type="entry name" value="CAT-like_dom_sf"/>
</dbReference>
<dbReference type="OMA" id="GHCIRFY"/>
<dbReference type="OrthoDB" id="21502at2759"/>
<keyword evidence="4" id="KW-0012">Acyltransferase</keyword>
<dbReference type="PANTHER" id="PTHR31896">
    <property type="entry name" value="FAMILY REGULATORY PROTEIN, PUTATIVE (AFU_ORTHOLOGUE AFUA_3G14730)-RELATED"/>
    <property type="match status" value="1"/>
</dbReference>
<comment type="similarity">
    <text evidence="2">Belongs to the plant acyltransferase family.</text>
</comment>
<gene>
    <name evidence="5" type="ORF">S40285_08733</name>
</gene>
<keyword evidence="6" id="KW-1185">Reference proteome</keyword>
<comment type="pathway">
    <text evidence="1">Secondary metabolite biosynthesis.</text>
</comment>
<protein>
    <submittedName>
        <fullName evidence="5">Uncharacterized protein</fullName>
    </submittedName>
</protein>
<sequence length="445" mass="48973">MLDDTKTLRGIVITWTLRFNDMLDADQLHTSLSRLLEIGDWGKLGGRLRLNVGFPFSAPSTATDVYVHQENGELEIHVPRPFLAERPAVSYSHQVLTMDIDEHPLARTLPKATEGLSIQAGSSEFRAFAAREDAPAVLEDFLYQDTPQLSLHVTSFRNATLAALSWPHTLMDVMGQQALLRGWSLVLAGQESEVPPLLGAREDAISAAADAAVERTEIFKLGQNAVVETRAVFLPKRLMQEIRSQAESDLAAAHSGEETSFISDGDLLTAWAVQAVASSLPRPRPVTVLHAVNARFRLTSMLQAPGVYVQNMAVAAFTFLSHKAAKESLGVIALENRRHLVEQSTEAQVLAFLRELRCQAKTESDPALLCGESDVVLQPFTNWTRANISKVADFSPAVICAGETGRSRTNPPGTLCSIMRNPCNRQWEPRMWLWCWAKITVITAG</sequence>
<evidence type="ECO:0000256" key="1">
    <source>
        <dbReference type="ARBA" id="ARBA00005179"/>
    </source>
</evidence>
<dbReference type="HOGENOM" id="CLU_029797_2_1_1"/>
<accession>A0A084R045</accession>